<keyword evidence="2" id="KW-0175">Coiled coil</keyword>
<dbReference type="STRING" id="857967.G0QW96"/>
<feature type="coiled-coil region" evidence="2">
    <location>
        <begin position="49"/>
        <end position="77"/>
    </location>
</feature>
<gene>
    <name evidence="4" type="ORF">IMG5_130330</name>
</gene>
<dbReference type="InParanoid" id="G0QW96"/>
<evidence type="ECO:0000256" key="1">
    <source>
        <dbReference type="ARBA" id="ARBA00022737"/>
    </source>
</evidence>
<dbReference type="eggNOG" id="KOG2160">
    <property type="taxonomic scope" value="Eukaryota"/>
</dbReference>
<dbReference type="Gene3D" id="1.25.10.10">
    <property type="entry name" value="Leucine-rich Repeat Variant"/>
    <property type="match status" value="1"/>
</dbReference>
<dbReference type="Pfam" id="PF08609">
    <property type="entry name" value="Fes1"/>
    <property type="match status" value="1"/>
</dbReference>
<dbReference type="OrthoDB" id="10250458at2759"/>
<keyword evidence="5" id="KW-1185">Reference proteome</keyword>
<sequence length="368" mass="43155">MLDWKGLLKWSLSNTDGTQKKDIKPMEEKTKQWLQEALADYALQDIKVIQEILQELAKEELNNNDDEEKRINLLERLEDILDSLDMADSLYQIGGLVQMIKLAQTSMYPKVQCLCFSIFITCNQNNSYVQQWSIYEGAFNFINTILNSKNIKVKEMALSALSSLCRGENLQSKRDFIDIDGVEFLVKIINEKESFSQRMKNKAFLFLKDLVFYDDRLHFTYNNLDAFANTNAKVTKTLNNESVKVNNQSKNNDITFDQNQELKKQNEDPKNKKYRNIVKNKLIQMNFIQIHINLLHDFSDIEQDNRVNYLDILKNVVIFSNEIKQLIKETKKDALKKNMLDVMKLDQQDKGSNDFEIQLYKEILNEIQ</sequence>
<dbReference type="OMA" id="RANDFCK"/>
<dbReference type="RefSeq" id="XP_004032106.1">
    <property type="nucleotide sequence ID" value="XM_004032058.1"/>
</dbReference>
<protein>
    <recommendedName>
        <fullName evidence="3">Nucleotide exchange factor Fes1 domain-containing protein</fullName>
    </recommendedName>
</protein>
<dbReference type="GeneID" id="14906630"/>
<feature type="domain" description="Nucleotide exchange factor Fes1" evidence="3">
    <location>
        <begin position="5"/>
        <end position="90"/>
    </location>
</feature>
<name>G0QW96_ICHMU</name>
<dbReference type="InterPro" id="IPR011989">
    <property type="entry name" value="ARM-like"/>
</dbReference>
<accession>G0QW96</accession>
<reference evidence="4 5" key="1">
    <citation type="submission" date="2011-07" db="EMBL/GenBank/DDBJ databases">
        <authorList>
            <person name="Coyne R."/>
            <person name="Brami D."/>
            <person name="Johnson J."/>
            <person name="Hostetler J."/>
            <person name="Hannick L."/>
            <person name="Clark T."/>
            <person name="Cassidy-Hanley D."/>
            <person name="Inman J."/>
        </authorList>
    </citation>
    <scope>NUCLEOTIDE SEQUENCE [LARGE SCALE GENOMIC DNA]</scope>
    <source>
        <strain evidence="4 5">G5</strain>
    </source>
</reference>
<evidence type="ECO:0000313" key="4">
    <source>
        <dbReference type="EMBL" id="EGR30519.1"/>
    </source>
</evidence>
<proteinExistence type="predicted"/>
<evidence type="ECO:0000313" key="5">
    <source>
        <dbReference type="Proteomes" id="UP000008983"/>
    </source>
</evidence>
<dbReference type="PANTHER" id="PTHR19316">
    <property type="entry name" value="PROTEIN FOLDING REGULATOR"/>
    <property type="match status" value="1"/>
</dbReference>
<dbReference type="Proteomes" id="UP000008983">
    <property type="component" value="Unassembled WGS sequence"/>
</dbReference>
<dbReference type="InterPro" id="IPR016024">
    <property type="entry name" value="ARM-type_fold"/>
</dbReference>
<dbReference type="GO" id="GO:0000774">
    <property type="term" value="F:adenyl-nucleotide exchange factor activity"/>
    <property type="evidence" value="ECO:0007669"/>
    <property type="project" value="TreeGrafter"/>
</dbReference>
<dbReference type="AlphaFoldDB" id="G0QW96"/>
<dbReference type="PANTHER" id="PTHR19316:SF18">
    <property type="entry name" value="HSP70-BINDING PROTEIN 1"/>
    <property type="match status" value="1"/>
</dbReference>
<dbReference type="GO" id="GO:0005783">
    <property type="term" value="C:endoplasmic reticulum"/>
    <property type="evidence" value="ECO:0007669"/>
    <property type="project" value="TreeGrafter"/>
</dbReference>
<evidence type="ECO:0000256" key="2">
    <source>
        <dbReference type="SAM" id="Coils"/>
    </source>
</evidence>
<keyword evidence="1" id="KW-0677">Repeat</keyword>
<dbReference type="SUPFAM" id="SSF48371">
    <property type="entry name" value="ARM repeat"/>
    <property type="match status" value="1"/>
</dbReference>
<organism evidence="4 5">
    <name type="scientific">Ichthyophthirius multifiliis</name>
    <name type="common">White spot disease agent</name>
    <name type="synonym">Ich</name>
    <dbReference type="NCBI Taxonomy" id="5932"/>
    <lineage>
        <taxon>Eukaryota</taxon>
        <taxon>Sar</taxon>
        <taxon>Alveolata</taxon>
        <taxon>Ciliophora</taxon>
        <taxon>Intramacronucleata</taxon>
        <taxon>Oligohymenophorea</taxon>
        <taxon>Hymenostomatida</taxon>
        <taxon>Ophryoglenina</taxon>
        <taxon>Ichthyophthirius</taxon>
    </lineage>
</organism>
<dbReference type="EMBL" id="GL983984">
    <property type="protein sequence ID" value="EGR30519.1"/>
    <property type="molecule type" value="Genomic_DNA"/>
</dbReference>
<dbReference type="InterPro" id="IPR050693">
    <property type="entry name" value="Hsp70_NEF-Inhibitors"/>
</dbReference>
<dbReference type="InterPro" id="IPR013918">
    <property type="entry name" value="Nucleotide_exch_fac_Fes1"/>
</dbReference>
<evidence type="ECO:0000259" key="3">
    <source>
        <dbReference type="Pfam" id="PF08609"/>
    </source>
</evidence>